<dbReference type="Gene3D" id="3.60.15.10">
    <property type="entry name" value="Ribonuclease Z/Hydroxyacylglutathione hydrolase-like"/>
    <property type="match status" value="1"/>
</dbReference>
<organism evidence="2">
    <name type="scientific">Oppiella nova</name>
    <dbReference type="NCBI Taxonomy" id="334625"/>
    <lineage>
        <taxon>Eukaryota</taxon>
        <taxon>Metazoa</taxon>
        <taxon>Ecdysozoa</taxon>
        <taxon>Arthropoda</taxon>
        <taxon>Chelicerata</taxon>
        <taxon>Arachnida</taxon>
        <taxon>Acari</taxon>
        <taxon>Acariformes</taxon>
        <taxon>Sarcoptiformes</taxon>
        <taxon>Oribatida</taxon>
        <taxon>Brachypylina</taxon>
        <taxon>Oppioidea</taxon>
        <taxon>Oppiidae</taxon>
        <taxon>Oppiella</taxon>
    </lineage>
</organism>
<dbReference type="OrthoDB" id="332863at2759"/>
<feature type="domain" description="Metallo-beta-lactamase" evidence="1">
    <location>
        <begin position="1"/>
        <end position="161"/>
    </location>
</feature>
<dbReference type="EMBL" id="OC934363">
    <property type="protein sequence ID" value="CAD7660198.1"/>
    <property type="molecule type" value="Genomic_DNA"/>
</dbReference>
<evidence type="ECO:0000313" key="3">
    <source>
        <dbReference type="Proteomes" id="UP000728032"/>
    </source>
</evidence>
<dbReference type="AlphaFoldDB" id="A0A7R9QVQ3"/>
<dbReference type="SUPFAM" id="SSF56281">
    <property type="entry name" value="Metallo-hydrolase/oxidoreductase"/>
    <property type="match status" value="1"/>
</dbReference>
<evidence type="ECO:0000259" key="1">
    <source>
        <dbReference type="Pfam" id="PF12706"/>
    </source>
</evidence>
<name>A0A7R9QVQ3_9ACAR</name>
<proteinExistence type="predicted"/>
<dbReference type="GO" id="GO:0070290">
    <property type="term" value="F:N-acylphosphatidylethanolamine-specific phospholipase D activity"/>
    <property type="evidence" value="ECO:0007669"/>
    <property type="project" value="TreeGrafter"/>
</dbReference>
<dbReference type="GO" id="GO:0005737">
    <property type="term" value="C:cytoplasm"/>
    <property type="evidence" value="ECO:0007669"/>
    <property type="project" value="TreeGrafter"/>
</dbReference>
<dbReference type="InterPro" id="IPR001279">
    <property type="entry name" value="Metallo-B-lactamas"/>
</dbReference>
<dbReference type="GO" id="GO:0070291">
    <property type="term" value="P:N-acylethanolamine metabolic process"/>
    <property type="evidence" value="ECO:0007669"/>
    <property type="project" value="TreeGrafter"/>
</dbReference>
<reference evidence="2" key="1">
    <citation type="submission" date="2020-11" db="EMBL/GenBank/DDBJ databases">
        <authorList>
            <person name="Tran Van P."/>
        </authorList>
    </citation>
    <scope>NUCLEOTIDE SEQUENCE</scope>
</reference>
<accession>A0A7R9QVQ3</accession>
<dbReference type="GO" id="GO:0031123">
    <property type="term" value="P:RNA 3'-end processing"/>
    <property type="evidence" value="ECO:0007669"/>
    <property type="project" value="UniProtKB-ARBA"/>
</dbReference>
<dbReference type="PANTHER" id="PTHR15032:SF4">
    <property type="entry name" value="N-ACYL-PHOSPHATIDYLETHANOLAMINE-HYDROLYZING PHOSPHOLIPASE D"/>
    <property type="match status" value="1"/>
</dbReference>
<dbReference type="Pfam" id="PF12706">
    <property type="entry name" value="Lactamase_B_2"/>
    <property type="match status" value="1"/>
</dbReference>
<feature type="non-terminal residue" evidence="2">
    <location>
        <position position="1"/>
    </location>
</feature>
<dbReference type="Proteomes" id="UP000728032">
    <property type="component" value="Unassembled WGS sequence"/>
</dbReference>
<sequence>DHYDHLDLGSVQALNTRFGSHLHWFVPSGLKGWMRGAVGVTRNVVELEWWQSARIPSKPDVQFVMTPAQHWTGRGLTDERRVLWGSWAVVGPKHRFFFAGDTAYCPVFKQIGEMYGPFDLAAIPIGAYEPRWLIESEHVDPEQAVQIHEDIGSKLSVGVHWGTFALAHEV</sequence>
<evidence type="ECO:0000313" key="2">
    <source>
        <dbReference type="EMBL" id="CAD7660198.1"/>
    </source>
</evidence>
<dbReference type="GO" id="GO:0070292">
    <property type="term" value="P:N-acylphosphatidylethanolamine metabolic process"/>
    <property type="evidence" value="ECO:0007669"/>
    <property type="project" value="TreeGrafter"/>
</dbReference>
<dbReference type="PANTHER" id="PTHR15032">
    <property type="entry name" value="N-ACYL-PHOSPHATIDYLETHANOLAMINE-HYDROLYZING PHOSPHOLIPASE D"/>
    <property type="match status" value="1"/>
</dbReference>
<dbReference type="InterPro" id="IPR036866">
    <property type="entry name" value="RibonucZ/Hydroxyglut_hydro"/>
</dbReference>
<gene>
    <name evidence="2" type="ORF">ONB1V03_LOCUS16768</name>
</gene>
<protein>
    <recommendedName>
        <fullName evidence="1">Metallo-beta-lactamase domain-containing protein</fullName>
    </recommendedName>
</protein>
<dbReference type="EMBL" id="CAJPVJ010019538">
    <property type="protein sequence ID" value="CAG2177336.1"/>
    <property type="molecule type" value="Genomic_DNA"/>
</dbReference>
<keyword evidence="3" id="KW-1185">Reference proteome</keyword>